<reference evidence="1" key="1">
    <citation type="submission" date="2020-11" db="EMBL/GenBank/DDBJ databases">
        <authorList>
            <consortium name="DOE Joint Genome Institute"/>
            <person name="Ahrendt S."/>
            <person name="Riley R."/>
            <person name="Andreopoulos W."/>
            <person name="Labutti K."/>
            <person name="Pangilinan J."/>
            <person name="Ruiz-Duenas F.J."/>
            <person name="Barrasa J.M."/>
            <person name="Sanchez-Garcia M."/>
            <person name="Camarero S."/>
            <person name="Miyauchi S."/>
            <person name="Serrano A."/>
            <person name="Linde D."/>
            <person name="Babiker R."/>
            <person name="Drula E."/>
            <person name="Ayuso-Fernandez I."/>
            <person name="Pacheco R."/>
            <person name="Padilla G."/>
            <person name="Ferreira P."/>
            <person name="Barriuso J."/>
            <person name="Kellner H."/>
            <person name="Castanera R."/>
            <person name="Alfaro M."/>
            <person name="Ramirez L."/>
            <person name="Pisabarro A.G."/>
            <person name="Kuo A."/>
            <person name="Tritt A."/>
            <person name="Lipzen A."/>
            <person name="He G."/>
            <person name="Yan M."/>
            <person name="Ng V."/>
            <person name="Cullen D."/>
            <person name="Martin F."/>
            <person name="Rosso M.-N."/>
            <person name="Henrissat B."/>
            <person name="Hibbett D."/>
            <person name="Martinez A.T."/>
            <person name="Grigoriev I.V."/>
        </authorList>
    </citation>
    <scope>NUCLEOTIDE SEQUENCE</scope>
    <source>
        <strain evidence="1">ATCC 90797</strain>
    </source>
</reference>
<accession>A0A9P6DCE4</accession>
<dbReference type="AlphaFoldDB" id="A0A9P6DCE4"/>
<dbReference type="Proteomes" id="UP000807025">
    <property type="component" value="Unassembled WGS sequence"/>
</dbReference>
<proteinExistence type="predicted"/>
<sequence>ISEIRATWNAMTKEEQFTATDKAMEELEEKQAVKVLAERKLAHSSFQDACHTAEMIQEDLEALSSRTGVESLLILVRSNSESYSQLLAFASSPAIIKYFTMMWKIAPLDIAYKIEAYLLSGINGAVLSHTDSILELKKATVQLISGALYEAIDNPKIAPPRMNYANFTEAITMKYGLVLTGWPLPDKFCSPGDLSSRNELSILQHTWSTKQARFRKMSEEEFEVW</sequence>
<keyword evidence="2" id="KW-1185">Reference proteome</keyword>
<evidence type="ECO:0000313" key="1">
    <source>
        <dbReference type="EMBL" id="KAF9490628.1"/>
    </source>
</evidence>
<gene>
    <name evidence="1" type="ORF">BDN71DRAFT_1353533</name>
</gene>
<feature type="non-terminal residue" evidence="1">
    <location>
        <position position="225"/>
    </location>
</feature>
<protein>
    <submittedName>
        <fullName evidence="1">Uncharacterized protein</fullName>
    </submittedName>
</protein>
<dbReference type="EMBL" id="MU154637">
    <property type="protein sequence ID" value="KAF9490628.1"/>
    <property type="molecule type" value="Genomic_DNA"/>
</dbReference>
<comment type="caution">
    <text evidence="1">The sequence shown here is derived from an EMBL/GenBank/DDBJ whole genome shotgun (WGS) entry which is preliminary data.</text>
</comment>
<name>A0A9P6DCE4_PLEER</name>
<dbReference type="OrthoDB" id="3033638at2759"/>
<evidence type="ECO:0000313" key="2">
    <source>
        <dbReference type="Proteomes" id="UP000807025"/>
    </source>
</evidence>
<organism evidence="1 2">
    <name type="scientific">Pleurotus eryngii</name>
    <name type="common">Boletus of the steppes</name>
    <dbReference type="NCBI Taxonomy" id="5323"/>
    <lineage>
        <taxon>Eukaryota</taxon>
        <taxon>Fungi</taxon>
        <taxon>Dikarya</taxon>
        <taxon>Basidiomycota</taxon>
        <taxon>Agaricomycotina</taxon>
        <taxon>Agaricomycetes</taxon>
        <taxon>Agaricomycetidae</taxon>
        <taxon>Agaricales</taxon>
        <taxon>Pleurotineae</taxon>
        <taxon>Pleurotaceae</taxon>
        <taxon>Pleurotus</taxon>
    </lineage>
</organism>
<feature type="non-terminal residue" evidence="1">
    <location>
        <position position="1"/>
    </location>
</feature>